<protein>
    <recommendedName>
        <fullName evidence="3">Big-1 domain-containing protein</fullName>
    </recommendedName>
</protein>
<evidence type="ECO:0000313" key="5">
    <source>
        <dbReference type="Proteomes" id="UP001620234"/>
    </source>
</evidence>
<dbReference type="Gene3D" id="2.60.40.10">
    <property type="entry name" value="Immunoglobulins"/>
    <property type="match status" value="1"/>
</dbReference>
<dbReference type="Proteomes" id="UP001620234">
    <property type="component" value="Unassembled WGS sequence"/>
</dbReference>
<proteinExistence type="inferred from homology"/>
<feature type="signal peptide" evidence="2">
    <location>
        <begin position="1"/>
        <end position="25"/>
    </location>
</feature>
<comment type="caution">
    <text evidence="4">The sequence shown here is derived from an EMBL/GenBank/DDBJ whole genome shotgun (WGS) entry which is preliminary data.</text>
</comment>
<sequence length="669" mass="69253">MSYPSLPFTSKLFQLTALTLSLALAGCGGGDGVDSLRPPIDNSGPVQALNISNVSISDNSGSATRIITSSGATASVKVTDAEGQPVSSALVTFGTDAPVSSVKFSNTNGTVLTNADGIATMTLKAVSTSDSGSYALSAKANNDAVEVQSPTYFFSLQSANLIFDQVTLAQKILPYGGSTDITGLVKNSSTMQGQKDVEISFVATCGTVSNVTTNVLGFRTTYDAGTCEGSEEIVATIVESGETISLPVTIGKVSDLGKLDIQCISGDTPTFPDSSASGAGNDQCANNVVIGALGSTLPSVRSIEFVVSADDKAFANESVKVELLNAPNDFGMGSRGNQQTLSLITDSAGRITVPLYAGNTTASNISVRATLISRVDVTATANNIEVISSVPVQAGFTVEPTKKVLAATETNPSTMDVRRLNDSTELNVVARDANNSFVDGSTIRFVAEGGTLSANSCVVNKGRCSVTLSTVGVLPDDRRVTVLAYTTGNNTQQINNNGIFLDENENGVANINEFKLPSMTDIIFTQLVVGFADTTPIFTPSSLGTISANPNGTSQKAFTMYGFNPQGNKKISMPSNTSIQVQAVDKTSGSASCTAQITSNGIVSNILSVPMSVNLSTPDSTNVLGANQNDNDKSYVLRTQNCSAGDEVKLTVTTPAPNIKTTTETIAVL</sequence>
<dbReference type="RefSeq" id="WP_404672252.1">
    <property type="nucleotide sequence ID" value="NZ_JBJDPD010000018.1"/>
</dbReference>
<gene>
    <name evidence="4" type="ORF">ACI2I3_09720</name>
</gene>
<evidence type="ECO:0000256" key="1">
    <source>
        <dbReference type="ARBA" id="ARBA00010116"/>
    </source>
</evidence>
<dbReference type="SMART" id="SM00634">
    <property type="entry name" value="BID_1"/>
    <property type="match status" value="1"/>
</dbReference>
<accession>A0ABW8L9L5</accession>
<evidence type="ECO:0000259" key="3">
    <source>
        <dbReference type="PROSITE" id="PS51127"/>
    </source>
</evidence>
<keyword evidence="2" id="KW-0732">Signal</keyword>
<evidence type="ECO:0000256" key="2">
    <source>
        <dbReference type="SAM" id="SignalP"/>
    </source>
</evidence>
<feature type="domain" description="Big-1" evidence="3">
    <location>
        <begin position="62"/>
        <end position="154"/>
    </location>
</feature>
<dbReference type="EMBL" id="JBJDPD010000018">
    <property type="protein sequence ID" value="MFK4001611.1"/>
    <property type="molecule type" value="Genomic_DNA"/>
</dbReference>
<organism evidence="4 5">
    <name type="scientific">Psychrobacter namhaensis</name>
    <dbReference type="NCBI Taxonomy" id="292734"/>
    <lineage>
        <taxon>Bacteria</taxon>
        <taxon>Pseudomonadati</taxon>
        <taxon>Pseudomonadota</taxon>
        <taxon>Gammaproteobacteria</taxon>
        <taxon>Moraxellales</taxon>
        <taxon>Moraxellaceae</taxon>
        <taxon>Psychrobacter</taxon>
    </lineage>
</organism>
<dbReference type="SUPFAM" id="SSF49373">
    <property type="entry name" value="Invasin/intimin cell-adhesion fragments"/>
    <property type="match status" value="1"/>
</dbReference>
<evidence type="ECO:0000313" key="4">
    <source>
        <dbReference type="EMBL" id="MFK4001611.1"/>
    </source>
</evidence>
<dbReference type="InterPro" id="IPR003344">
    <property type="entry name" value="Big_1_dom"/>
</dbReference>
<name>A0ABW8L9L5_9GAMM</name>
<dbReference type="PROSITE" id="PS51127">
    <property type="entry name" value="BIG1"/>
    <property type="match status" value="1"/>
</dbReference>
<feature type="chain" id="PRO_5047424712" description="Big-1 domain-containing protein" evidence="2">
    <location>
        <begin position="26"/>
        <end position="669"/>
    </location>
</feature>
<dbReference type="InterPro" id="IPR008964">
    <property type="entry name" value="Invasin/intimin_cell_adhesion"/>
</dbReference>
<keyword evidence="5" id="KW-1185">Reference proteome</keyword>
<comment type="similarity">
    <text evidence="1">Belongs to the intimin/invasin family.</text>
</comment>
<dbReference type="InterPro" id="IPR013783">
    <property type="entry name" value="Ig-like_fold"/>
</dbReference>
<reference evidence="4 5" key="1">
    <citation type="submission" date="2024-11" db="EMBL/GenBank/DDBJ databases">
        <title>The Natural Products Discovery Center: Release of the First 8490 Sequenced Strains for Exploring Actinobacteria Biosynthetic Diversity.</title>
        <authorList>
            <person name="Kalkreuter E."/>
            <person name="Kautsar S.A."/>
            <person name="Yang D."/>
            <person name="Bader C.D."/>
            <person name="Teijaro C.N."/>
            <person name="Fluegel L."/>
            <person name="Davis C.M."/>
            <person name="Simpson J.R."/>
            <person name="Lauterbach L."/>
            <person name="Steele A.D."/>
            <person name="Gui C."/>
            <person name="Meng S."/>
            <person name="Li G."/>
            <person name="Viehrig K."/>
            <person name="Ye F."/>
            <person name="Su P."/>
            <person name="Kiefer A.F."/>
            <person name="Nichols A."/>
            <person name="Cepeda A.J."/>
            <person name="Yan W."/>
            <person name="Fan B."/>
            <person name="Jiang Y."/>
            <person name="Adhikari A."/>
            <person name="Zheng C.-J."/>
            <person name="Schuster L."/>
            <person name="Cowan T.M."/>
            <person name="Smanski M.J."/>
            <person name="Chevrette M.G."/>
            <person name="De Carvalho L.P.S."/>
            <person name="Shen B."/>
        </authorList>
    </citation>
    <scope>NUCLEOTIDE SEQUENCE [LARGE SCALE GENOMIC DNA]</scope>
    <source>
        <strain evidence="4 5">NPDC077433</strain>
    </source>
</reference>